<keyword evidence="4" id="KW-0479">Metal-binding</keyword>
<dbReference type="Proteomes" id="UP000007648">
    <property type="component" value="Unassembled WGS sequence"/>
</dbReference>
<dbReference type="InterPro" id="IPR036398">
    <property type="entry name" value="CA_dom_sf"/>
</dbReference>
<evidence type="ECO:0000256" key="4">
    <source>
        <dbReference type="ARBA" id="ARBA00022723"/>
    </source>
</evidence>
<sequence>REGVNSPHPAPPGEPELFKRRRRQRLQAVTPASATAAGSARQPGGGLWGSAVRGTQELRAPAGHAAPRSAARLAHAAYACPGGPRWCPKCSWCYDSQNPRCGPSHWKDVAHTCGGSAQSPIDIDRHQAKPDRTLGPFVFEGYDSAPPGPWRLLNDGHTVLLSLEGPRGPERGQPCIRGGGLPHVYRALQLHFHWGDPTANGSEHTLDGQRQPMEMHVVHMNTRYKSLGEARGHPGGLAVLAFFFKVQTEDNDNYHTIVTGLKNISHQGQSVELASTFRLDKLLPGRARLSRYYRYSGSLTTPACDEVVLWTVFEEPVPIGRAQLAQFVSALQASPPGARPVSMTNNFRPVQPLGARRVLASRGATASGARAFSLPTETWALLCLLLSVGLGSGGTL</sequence>
<dbReference type="PROSITE" id="PS51144">
    <property type="entry name" value="ALPHA_CA_2"/>
    <property type="match status" value="1"/>
</dbReference>
<dbReference type="AlphaFoldDB" id="G3VWW2"/>
<proteinExistence type="inferred from homology"/>
<gene>
    <name evidence="11" type="primary">LOC100918971</name>
</gene>
<feature type="region of interest" description="Disordered" evidence="9">
    <location>
        <begin position="24"/>
        <end position="51"/>
    </location>
</feature>
<comment type="similarity">
    <text evidence="2">Belongs to the alpha-carbonic anhydrase family.</text>
</comment>
<dbReference type="eggNOG" id="KOG0382">
    <property type="taxonomic scope" value="Eukaryota"/>
</dbReference>
<reference evidence="11" key="2">
    <citation type="submission" date="2025-08" db="UniProtKB">
        <authorList>
            <consortium name="Ensembl"/>
        </authorList>
    </citation>
    <scope>IDENTIFICATION</scope>
</reference>
<feature type="domain" description="Alpha-carbonic anhydrase" evidence="10">
    <location>
        <begin position="90"/>
        <end position="362"/>
    </location>
</feature>
<evidence type="ECO:0000256" key="7">
    <source>
        <dbReference type="ARBA" id="ARBA00023180"/>
    </source>
</evidence>
<dbReference type="InterPro" id="IPR023561">
    <property type="entry name" value="Carbonic_anhydrase_a-class"/>
</dbReference>
<keyword evidence="8" id="KW-0456">Lyase</keyword>
<dbReference type="SUPFAM" id="SSF51069">
    <property type="entry name" value="Carbonic anhydrase"/>
    <property type="match status" value="1"/>
</dbReference>
<evidence type="ECO:0000256" key="6">
    <source>
        <dbReference type="ARBA" id="ARBA00022833"/>
    </source>
</evidence>
<dbReference type="CDD" id="cd03117">
    <property type="entry name" value="alpha_CA_IV_XV_like"/>
    <property type="match status" value="1"/>
</dbReference>
<evidence type="ECO:0000256" key="2">
    <source>
        <dbReference type="ARBA" id="ARBA00010718"/>
    </source>
</evidence>
<comment type="cofactor">
    <cofactor evidence="1">
        <name>Zn(2+)</name>
        <dbReference type="ChEBI" id="CHEBI:29105"/>
    </cofactor>
</comment>
<evidence type="ECO:0000313" key="12">
    <source>
        <dbReference type="Proteomes" id="UP000007648"/>
    </source>
</evidence>
<evidence type="ECO:0000256" key="9">
    <source>
        <dbReference type="SAM" id="MobiDB-lite"/>
    </source>
</evidence>
<evidence type="ECO:0000256" key="3">
    <source>
        <dbReference type="ARBA" id="ARBA00012925"/>
    </source>
</evidence>
<protein>
    <recommendedName>
        <fullName evidence="3">carbonic anhydrase</fullName>
        <ecNumber evidence="3">4.2.1.1</ecNumber>
    </recommendedName>
</protein>
<dbReference type="Pfam" id="PF00194">
    <property type="entry name" value="Carb_anhydrase"/>
    <property type="match status" value="1"/>
</dbReference>
<dbReference type="Gene3D" id="3.10.200.10">
    <property type="entry name" value="Alpha carbonic anhydrase"/>
    <property type="match status" value="1"/>
</dbReference>
<dbReference type="SMART" id="SM01057">
    <property type="entry name" value="Carb_anhydrase"/>
    <property type="match status" value="1"/>
</dbReference>
<keyword evidence="5" id="KW-0732">Signal</keyword>
<dbReference type="GO" id="GO:0005886">
    <property type="term" value="C:plasma membrane"/>
    <property type="evidence" value="ECO:0007669"/>
    <property type="project" value="TreeGrafter"/>
</dbReference>
<dbReference type="HOGENOM" id="CLU_039326_2_0_1"/>
<keyword evidence="12" id="KW-1185">Reference proteome</keyword>
<dbReference type="InParanoid" id="G3VWW2"/>
<name>G3VWW2_SARHA</name>
<reference evidence="11 12" key="1">
    <citation type="journal article" date="2011" name="Proc. Natl. Acad. Sci. U.S.A.">
        <title>Genetic diversity and population structure of the endangered marsupial Sarcophilus harrisii (Tasmanian devil).</title>
        <authorList>
            <person name="Miller W."/>
            <person name="Hayes V.M."/>
            <person name="Ratan A."/>
            <person name="Petersen D.C."/>
            <person name="Wittekindt N.E."/>
            <person name="Miller J."/>
            <person name="Walenz B."/>
            <person name="Knight J."/>
            <person name="Qi J."/>
            <person name="Zhao F."/>
            <person name="Wang Q."/>
            <person name="Bedoya-Reina O.C."/>
            <person name="Katiyar N."/>
            <person name="Tomsho L.P."/>
            <person name="Kasson L.M."/>
            <person name="Hardie R.A."/>
            <person name="Woodbridge P."/>
            <person name="Tindall E.A."/>
            <person name="Bertelsen M.F."/>
            <person name="Dixon D."/>
            <person name="Pyecroft S."/>
            <person name="Helgen K.M."/>
            <person name="Lesk A.M."/>
            <person name="Pringle T.H."/>
            <person name="Patterson N."/>
            <person name="Zhang Y."/>
            <person name="Kreiss A."/>
            <person name="Woods G.M."/>
            <person name="Jones M.E."/>
            <person name="Schuster S.C."/>
        </authorList>
    </citation>
    <scope>NUCLEOTIDE SEQUENCE [LARGE SCALE GENOMIC DNA]</scope>
</reference>
<dbReference type="FunFam" id="3.10.200.10:FF:000003">
    <property type="entry name" value="Carbonic anhydrase 12"/>
    <property type="match status" value="1"/>
</dbReference>
<keyword evidence="7" id="KW-0325">Glycoprotein</keyword>
<dbReference type="Ensembl" id="ENSSHAT00000007730.2">
    <property type="protein sequence ID" value="ENSSHAP00000007667.2"/>
    <property type="gene ID" value="ENSSHAG00000006660.2"/>
</dbReference>
<keyword evidence="6" id="KW-0862">Zinc</keyword>
<dbReference type="PANTHER" id="PTHR18952:SF134">
    <property type="entry name" value="CARBONIC ANHYDRASE 15"/>
    <property type="match status" value="1"/>
</dbReference>
<dbReference type="GO" id="GO:0004089">
    <property type="term" value="F:carbonate dehydratase activity"/>
    <property type="evidence" value="ECO:0007669"/>
    <property type="project" value="UniProtKB-EC"/>
</dbReference>
<dbReference type="GeneTree" id="ENSGT00940000162972"/>
<organism evidence="11 12">
    <name type="scientific">Sarcophilus harrisii</name>
    <name type="common">Tasmanian devil</name>
    <name type="synonym">Sarcophilus laniarius</name>
    <dbReference type="NCBI Taxonomy" id="9305"/>
    <lineage>
        <taxon>Eukaryota</taxon>
        <taxon>Metazoa</taxon>
        <taxon>Chordata</taxon>
        <taxon>Craniata</taxon>
        <taxon>Vertebrata</taxon>
        <taxon>Euteleostomi</taxon>
        <taxon>Mammalia</taxon>
        <taxon>Metatheria</taxon>
        <taxon>Dasyuromorphia</taxon>
        <taxon>Dasyuridae</taxon>
        <taxon>Sarcophilus</taxon>
    </lineage>
</organism>
<evidence type="ECO:0000313" key="11">
    <source>
        <dbReference type="Ensembl" id="ENSSHAP00000007667.2"/>
    </source>
</evidence>
<dbReference type="STRING" id="9305.ENSSHAP00000007667"/>
<dbReference type="EC" id="4.2.1.1" evidence="3"/>
<dbReference type="GO" id="GO:0008270">
    <property type="term" value="F:zinc ion binding"/>
    <property type="evidence" value="ECO:0007669"/>
    <property type="project" value="InterPro"/>
</dbReference>
<dbReference type="InterPro" id="IPR001148">
    <property type="entry name" value="CA_dom"/>
</dbReference>
<dbReference type="InterPro" id="IPR041874">
    <property type="entry name" value="CA4/CA15"/>
</dbReference>
<reference evidence="11" key="3">
    <citation type="submission" date="2025-09" db="UniProtKB">
        <authorList>
            <consortium name="Ensembl"/>
        </authorList>
    </citation>
    <scope>IDENTIFICATION</scope>
</reference>
<evidence type="ECO:0000256" key="8">
    <source>
        <dbReference type="ARBA" id="ARBA00023239"/>
    </source>
</evidence>
<evidence type="ECO:0000256" key="5">
    <source>
        <dbReference type="ARBA" id="ARBA00022729"/>
    </source>
</evidence>
<accession>G3VWW2</accession>
<evidence type="ECO:0000259" key="10">
    <source>
        <dbReference type="PROSITE" id="PS51144"/>
    </source>
</evidence>
<evidence type="ECO:0000256" key="1">
    <source>
        <dbReference type="ARBA" id="ARBA00001947"/>
    </source>
</evidence>
<dbReference type="PANTHER" id="PTHR18952">
    <property type="entry name" value="CARBONIC ANHYDRASE"/>
    <property type="match status" value="1"/>
</dbReference>